<comment type="cofactor">
    <cofactor evidence="9">
        <name>Mg(2+)</name>
        <dbReference type="ChEBI" id="CHEBI:18420"/>
    </cofactor>
    <text evidence="9">Binds 2 magnesium ions per monomer.</text>
</comment>
<dbReference type="UniPathway" id="UPA00035">
    <property type="reaction ID" value="UER00041"/>
</dbReference>
<comment type="catalytic activity">
    <reaction evidence="7 9">
        <text>N-(5-phospho-beta-D-ribosyl)anthranilate + diphosphate = 5-phospho-alpha-D-ribose 1-diphosphate + anthranilate</text>
        <dbReference type="Rhea" id="RHEA:11768"/>
        <dbReference type="ChEBI" id="CHEBI:16567"/>
        <dbReference type="ChEBI" id="CHEBI:18277"/>
        <dbReference type="ChEBI" id="CHEBI:33019"/>
        <dbReference type="ChEBI" id="CHEBI:58017"/>
        <dbReference type="EC" id="2.4.2.18"/>
    </reaction>
</comment>
<comment type="pathway">
    <text evidence="1 9">Amino-acid biosynthesis; L-tryptophan biosynthesis; L-tryptophan from chorismate: step 2/5.</text>
</comment>
<feature type="binding site" evidence="9">
    <location>
        <begin position="78"/>
        <end position="79"/>
    </location>
    <ligand>
        <name>5-phospho-alpha-D-ribose 1-diphosphate</name>
        <dbReference type="ChEBI" id="CHEBI:58017"/>
    </ligand>
</feature>
<dbReference type="InterPro" id="IPR036320">
    <property type="entry name" value="Glycosyl_Trfase_fam3_N_dom_sf"/>
</dbReference>
<dbReference type="Pfam" id="PF02885">
    <property type="entry name" value="Glycos_trans_3N"/>
    <property type="match status" value="1"/>
</dbReference>
<feature type="binding site" evidence="9">
    <location>
        <position position="161"/>
    </location>
    <ligand>
        <name>anthranilate</name>
        <dbReference type="ChEBI" id="CHEBI:16567"/>
        <label>2</label>
    </ligand>
</feature>
<keyword evidence="9" id="KW-0479">Metal-binding</keyword>
<feature type="binding site" evidence="9">
    <location>
        <position position="221"/>
    </location>
    <ligand>
        <name>Mg(2+)</name>
        <dbReference type="ChEBI" id="CHEBI:18420"/>
        <label>2</label>
    </ligand>
</feature>
<dbReference type="GO" id="GO:0005829">
    <property type="term" value="C:cytosol"/>
    <property type="evidence" value="ECO:0007669"/>
    <property type="project" value="TreeGrafter"/>
</dbReference>
<dbReference type="OrthoDB" id="9806430at2"/>
<comment type="similarity">
    <text evidence="8">In the C-terminal section; belongs to the anthranilate phosphoribosyltransferase family.</text>
</comment>
<evidence type="ECO:0000256" key="6">
    <source>
        <dbReference type="ARBA" id="ARBA00023141"/>
    </source>
</evidence>
<feature type="domain" description="Glycosyl transferase family 3" evidence="10">
    <location>
        <begin position="69"/>
        <end position="318"/>
    </location>
</feature>
<dbReference type="GO" id="GO:0000287">
    <property type="term" value="F:magnesium ion binding"/>
    <property type="evidence" value="ECO:0007669"/>
    <property type="project" value="UniProtKB-UniRule"/>
</dbReference>
<evidence type="ECO:0000256" key="4">
    <source>
        <dbReference type="ARBA" id="ARBA00022679"/>
    </source>
</evidence>
<feature type="binding site" evidence="9">
    <location>
        <position position="87"/>
    </location>
    <ligand>
        <name>Mg(2+)</name>
        <dbReference type="ChEBI" id="CHEBI:18420"/>
        <label>1</label>
    </ligand>
</feature>
<evidence type="ECO:0000313" key="12">
    <source>
        <dbReference type="EMBL" id="MXO83655.1"/>
    </source>
</evidence>
<keyword evidence="9" id="KW-0460">Magnesium</keyword>
<reference evidence="12 13" key="1">
    <citation type="submission" date="2019-12" db="EMBL/GenBank/DDBJ databases">
        <title>Genomic-based taxomic classification of the family Erythrobacteraceae.</title>
        <authorList>
            <person name="Xu L."/>
        </authorList>
    </citation>
    <scope>NUCLEOTIDE SEQUENCE [LARGE SCALE GENOMIC DNA]</scope>
    <source>
        <strain evidence="12 13">KCTC 42006</strain>
    </source>
</reference>
<evidence type="ECO:0000313" key="13">
    <source>
        <dbReference type="Proteomes" id="UP000460290"/>
    </source>
</evidence>
<feature type="binding site" evidence="9">
    <location>
        <position position="221"/>
    </location>
    <ligand>
        <name>Mg(2+)</name>
        <dbReference type="ChEBI" id="CHEBI:18420"/>
        <label>1</label>
    </ligand>
</feature>
<dbReference type="Proteomes" id="UP000460290">
    <property type="component" value="Unassembled WGS sequence"/>
</dbReference>
<evidence type="ECO:0000259" key="10">
    <source>
        <dbReference type="Pfam" id="PF00591"/>
    </source>
</evidence>
<name>A0A844Z6W7_9SPHN</name>
<evidence type="ECO:0000256" key="3">
    <source>
        <dbReference type="ARBA" id="ARBA00022676"/>
    </source>
</evidence>
<comment type="subunit">
    <text evidence="9">Homodimer.</text>
</comment>
<evidence type="ECO:0000259" key="11">
    <source>
        <dbReference type="Pfam" id="PF02885"/>
    </source>
</evidence>
<evidence type="ECO:0000256" key="2">
    <source>
        <dbReference type="ARBA" id="ARBA00022605"/>
    </source>
</evidence>
<dbReference type="EMBL" id="WTYZ01000001">
    <property type="protein sequence ID" value="MXO83655.1"/>
    <property type="molecule type" value="Genomic_DNA"/>
</dbReference>
<sequence>MKTLPLEVPHMNAQEAEEVFGWILDGEASEEEIARFLLAMTERSETADEIAGAARALRARLIPIKAPENAIDVCGTGGDGHHTLNVSTAVSLVVAATGVPVAKHGNRAASSKSGAADTLEALGLDMDVAGETAEKTLAELGICFLFAKNHHPAMGRIQPIRLKLGRRTIFNLMGPLSNPAGVKSQLIGIARPAYVPIYAAAKAALGTERTMIVSGDEGLDELSLAGGNEVADVRGNAFEMKRVEASMIGVPNAPVEAIRGDDAKHNAAALKALLDGNPGPYRDAVIFNSAASLLVAGTAKDWNDGADQAREALDSGGARDLLKRWIAMTK</sequence>
<comment type="function">
    <text evidence="9">Catalyzes the transfer of the phosphoribosyl group of 5-phosphorylribose-1-pyrophosphate (PRPP) to anthranilate to yield N-(5'-phosphoribosyl)-anthranilate (PRA).</text>
</comment>
<proteinExistence type="inferred from homology"/>
<evidence type="ECO:0000256" key="8">
    <source>
        <dbReference type="ARBA" id="ARBA00061188"/>
    </source>
</evidence>
<dbReference type="InterPro" id="IPR000312">
    <property type="entry name" value="Glycosyl_Trfase_fam3"/>
</dbReference>
<protein>
    <recommendedName>
        <fullName evidence="9">Anthranilate phosphoribosyltransferase</fullName>
        <ecNumber evidence="9">2.4.2.18</ecNumber>
    </recommendedName>
</protein>
<dbReference type="InterPro" id="IPR005940">
    <property type="entry name" value="Anthranilate_Pribosyl_Tfrase"/>
</dbReference>
<evidence type="ECO:0000256" key="5">
    <source>
        <dbReference type="ARBA" id="ARBA00022822"/>
    </source>
</evidence>
<dbReference type="AlphaFoldDB" id="A0A844Z6W7"/>
<feature type="binding site" evidence="9">
    <location>
        <position position="75"/>
    </location>
    <ligand>
        <name>anthranilate</name>
        <dbReference type="ChEBI" id="CHEBI:16567"/>
        <label>1</label>
    </ligand>
</feature>
<dbReference type="GO" id="GO:0004048">
    <property type="term" value="F:anthranilate phosphoribosyltransferase activity"/>
    <property type="evidence" value="ECO:0007669"/>
    <property type="project" value="UniProtKB-UniRule"/>
</dbReference>
<dbReference type="GO" id="GO:0000162">
    <property type="term" value="P:L-tryptophan biosynthetic process"/>
    <property type="evidence" value="ECO:0007669"/>
    <property type="project" value="UniProtKB-UniRule"/>
</dbReference>
<keyword evidence="13" id="KW-1185">Reference proteome</keyword>
<evidence type="ECO:0000256" key="1">
    <source>
        <dbReference type="ARBA" id="ARBA00004907"/>
    </source>
</evidence>
<evidence type="ECO:0000256" key="7">
    <source>
        <dbReference type="ARBA" id="ARBA00052328"/>
    </source>
</evidence>
<feature type="binding site" evidence="9">
    <location>
        <begin position="103"/>
        <end position="111"/>
    </location>
    <ligand>
        <name>5-phospho-alpha-D-ribose 1-diphosphate</name>
        <dbReference type="ChEBI" id="CHEBI:58017"/>
    </ligand>
</feature>
<gene>
    <name evidence="9 12" type="primary">trpD</name>
    <name evidence="12" type="ORF">GRI35_09810</name>
</gene>
<dbReference type="Gene3D" id="1.20.970.10">
    <property type="entry name" value="Transferase, Pyrimidine Nucleoside Phosphorylase, Chain C"/>
    <property type="match status" value="1"/>
</dbReference>
<dbReference type="SUPFAM" id="SSF47648">
    <property type="entry name" value="Nucleoside phosphorylase/phosphoribosyltransferase N-terminal domain"/>
    <property type="match status" value="1"/>
</dbReference>
<feature type="binding site" evidence="9">
    <location>
        <begin position="85"/>
        <end position="88"/>
    </location>
    <ligand>
        <name>5-phospho-alpha-D-ribose 1-diphosphate</name>
        <dbReference type="ChEBI" id="CHEBI:58017"/>
    </ligand>
</feature>
<dbReference type="SUPFAM" id="SSF52418">
    <property type="entry name" value="Nucleoside phosphorylase/phosphoribosyltransferase catalytic domain"/>
    <property type="match status" value="1"/>
</dbReference>
<accession>A0A844Z6W7</accession>
<dbReference type="RefSeq" id="WP_160613992.1">
    <property type="nucleotide sequence ID" value="NZ_JAUFQM010000001.1"/>
</dbReference>
<keyword evidence="3 9" id="KW-0328">Glycosyltransferase</keyword>
<keyword evidence="5 9" id="KW-0822">Tryptophan biosynthesis</keyword>
<dbReference type="FunFam" id="3.40.1030.10:FF:000002">
    <property type="entry name" value="Anthranilate phosphoribosyltransferase"/>
    <property type="match status" value="1"/>
</dbReference>
<feature type="binding site" evidence="9">
    <location>
        <position position="220"/>
    </location>
    <ligand>
        <name>Mg(2+)</name>
        <dbReference type="ChEBI" id="CHEBI:18420"/>
        <label>2</label>
    </ligand>
</feature>
<dbReference type="InterPro" id="IPR035902">
    <property type="entry name" value="Nuc_phospho_transferase"/>
</dbReference>
<keyword evidence="2 9" id="KW-0028">Amino-acid biosynthesis</keyword>
<dbReference type="InterPro" id="IPR017459">
    <property type="entry name" value="Glycosyl_Trfase_fam3_N_dom"/>
</dbReference>
<feature type="binding site" evidence="9">
    <location>
        <position position="75"/>
    </location>
    <ligand>
        <name>5-phospho-alpha-D-ribose 1-diphosphate</name>
        <dbReference type="ChEBI" id="CHEBI:58017"/>
    </ligand>
</feature>
<keyword evidence="4 9" id="KW-0808">Transferase</keyword>
<keyword evidence="6 9" id="KW-0057">Aromatic amino acid biosynthesis</keyword>
<feature type="binding site" evidence="9">
    <location>
        <position position="83"/>
    </location>
    <ligand>
        <name>5-phospho-alpha-D-ribose 1-diphosphate</name>
        <dbReference type="ChEBI" id="CHEBI:58017"/>
    </ligand>
</feature>
<organism evidence="12 13">
    <name type="scientific">Pontixanthobacter aestiaquae</name>
    <dbReference type="NCBI Taxonomy" id="1509367"/>
    <lineage>
        <taxon>Bacteria</taxon>
        <taxon>Pseudomonadati</taxon>
        <taxon>Pseudomonadota</taxon>
        <taxon>Alphaproteobacteria</taxon>
        <taxon>Sphingomonadales</taxon>
        <taxon>Erythrobacteraceae</taxon>
        <taxon>Pontixanthobacter</taxon>
    </lineage>
</organism>
<feature type="binding site" evidence="9">
    <location>
        <position position="115"/>
    </location>
    <ligand>
        <name>5-phospho-alpha-D-ribose 1-diphosphate</name>
        <dbReference type="ChEBI" id="CHEBI:58017"/>
    </ligand>
</feature>
<comment type="caution">
    <text evidence="9">Lacks conserved residue(s) required for the propagation of feature annotation.</text>
</comment>
<dbReference type="NCBIfam" id="TIGR01245">
    <property type="entry name" value="trpD"/>
    <property type="match status" value="1"/>
</dbReference>
<dbReference type="HAMAP" id="MF_00211">
    <property type="entry name" value="TrpD"/>
    <property type="match status" value="1"/>
</dbReference>
<dbReference type="PANTHER" id="PTHR43285">
    <property type="entry name" value="ANTHRANILATE PHOSPHORIBOSYLTRANSFERASE"/>
    <property type="match status" value="1"/>
</dbReference>
<dbReference type="PANTHER" id="PTHR43285:SF2">
    <property type="entry name" value="ANTHRANILATE PHOSPHORIBOSYLTRANSFERASE"/>
    <property type="match status" value="1"/>
</dbReference>
<feature type="domain" description="Glycosyl transferase family 3 N-terminal" evidence="11">
    <location>
        <begin position="12"/>
        <end position="60"/>
    </location>
</feature>
<dbReference type="EC" id="2.4.2.18" evidence="9"/>
<feature type="binding site" evidence="9">
    <location>
        <position position="106"/>
    </location>
    <ligand>
        <name>anthranilate</name>
        <dbReference type="ChEBI" id="CHEBI:16567"/>
        <label>1</label>
    </ligand>
</feature>
<comment type="caution">
    <text evidence="12">The sequence shown here is derived from an EMBL/GenBank/DDBJ whole genome shotgun (WGS) entry which is preliminary data.</text>
</comment>
<evidence type="ECO:0000256" key="9">
    <source>
        <dbReference type="HAMAP-Rule" id="MF_00211"/>
    </source>
</evidence>
<dbReference type="Gene3D" id="3.40.1030.10">
    <property type="entry name" value="Nucleoside phosphorylase/phosphoribosyltransferase catalytic domain"/>
    <property type="match status" value="1"/>
</dbReference>
<dbReference type="Pfam" id="PF00591">
    <property type="entry name" value="Glycos_transf_3"/>
    <property type="match status" value="1"/>
</dbReference>
<comment type="similarity">
    <text evidence="9">Belongs to the anthranilate phosphoribosyltransferase family.</text>
</comment>